<organism evidence="2 3">
    <name type="scientific">Phakopsora pachyrhizi</name>
    <name type="common">Asian soybean rust disease fungus</name>
    <dbReference type="NCBI Taxonomy" id="170000"/>
    <lineage>
        <taxon>Eukaryota</taxon>
        <taxon>Fungi</taxon>
        <taxon>Dikarya</taxon>
        <taxon>Basidiomycota</taxon>
        <taxon>Pucciniomycotina</taxon>
        <taxon>Pucciniomycetes</taxon>
        <taxon>Pucciniales</taxon>
        <taxon>Phakopsoraceae</taxon>
        <taxon>Phakopsora</taxon>
    </lineage>
</organism>
<name>A0AAV0ARS0_PHAPC</name>
<gene>
    <name evidence="2" type="ORF">PPACK8108_LOCUS6857</name>
</gene>
<dbReference type="Proteomes" id="UP001153365">
    <property type="component" value="Unassembled WGS sequence"/>
</dbReference>
<evidence type="ECO:0000313" key="2">
    <source>
        <dbReference type="EMBL" id="CAH7672075.1"/>
    </source>
</evidence>
<comment type="caution">
    <text evidence="2">The sequence shown here is derived from an EMBL/GenBank/DDBJ whole genome shotgun (WGS) entry which is preliminary data.</text>
</comment>
<dbReference type="AlphaFoldDB" id="A0AAV0ARS0"/>
<proteinExistence type="predicted"/>
<evidence type="ECO:0000256" key="1">
    <source>
        <dbReference type="SAM" id="MobiDB-lite"/>
    </source>
</evidence>
<protein>
    <submittedName>
        <fullName evidence="2">Expressed protein</fullName>
    </submittedName>
</protein>
<dbReference type="EMBL" id="CALTRL010001316">
    <property type="protein sequence ID" value="CAH7672075.1"/>
    <property type="molecule type" value="Genomic_DNA"/>
</dbReference>
<keyword evidence="3" id="KW-1185">Reference proteome</keyword>
<sequence>MIQSPSNNKTENNQPESFITQSTETEKEVQECQTCRFIGSTAGILTGSYLIYEEEMRVRRRRLNHLKLSLNSTLPINKNVSYRGAGSRFIQFIGFGLIGLGIARATS</sequence>
<feature type="compositionally biased region" description="Polar residues" evidence="1">
    <location>
        <begin position="1"/>
        <end position="23"/>
    </location>
</feature>
<accession>A0AAV0ARS0</accession>
<reference evidence="2" key="1">
    <citation type="submission" date="2022-06" db="EMBL/GenBank/DDBJ databases">
        <authorList>
            <consortium name="SYNGENTA / RWTH Aachen University"/>
        </authorList>
    </citation>
    <scope>NUCLEOTIDE SEQUENCE</scope>
</reference>
<feature type="region of interest" description="Disordered" evidence="1">
    <location>
        <begin position="1"/>
        <end position="25"/>
    </location>
</feature>
<evidence type="ECO:0000313" key="3">
    <source>
        <dbReference type="Proteomes" id="UP001153365"/>
    </source>
</evidence>